<protein>
    <submittedName>
        <fullName evidence="2">PDZ and LIM domain 7</fullName>
    </submittedName>
</protein>
<evidence type="ECO:0000313" key="2">
    <source>
        <dbReference type="EMBL" id="SBP25633.1"/>
    </source>
</evidence>
<accession>A0A1A7Y5R6</accession>
<feature type="non-terminal residue" evidence="2">
    <location>
        <position position="1"/>
    </location>
</feature>
<reference evidence="2" key="2">
    <citation type="submission" date="2016-06" db="EMBL/GenBank/DDBJ databases">
        <title>The genome of a short-lived fish provides insights into sex chromosome evolution and the genetic control of aging.</title>
        <authorList>
            <person name="Reichwald K."/>
            <person name="Felder M."/>
            <person name="Petzold A."/>
            <person name="Koch P."/>
            <person name="Groth M."/>
            <person name="Platzer M."/>
        </authorList>
    </citation>
    <scope>NUCLEOTIDE SEQUENCE</scope>
    <source>
        <tissue evidence="2">Brain</tissue>
    </source>
</reference>
<name>A0A1A7Y5R6_9TELE</name>
<gene>
    <name evidence="2" type="primary">PDLIM7</name>
</gene>
<dbReference type="EMBL" id="HADX01003401">
    <property type="protein sequence ID" value="SBP25633.1"/>
    <property type="molecule type" value="Transcribed_RNA"/>
</dbReference>
<sequence length="88" mass="9009">LQATLGHGLKICRALSPRQDQHCGDPAPAACPADTHAEPELHPSGSAAGAQGQWQDPSMWCLQQNHQGSVPGGSGLLLAPGGVHMLSV</sequence>
<feature type="region of interest" description="Disordered" evidence="1">
    <location>
        <begin position="22"/>
        <end position="55"/>
    </location>
</feature>
<evidence type="ECO:0000256" key="1">
    <source>
        <dbReference type="SAM" id="MobiDB-lite"/>
    </source>
</evidence>
<dbReference type="AlphaFoldDB" id="A0A1A7Y5R6"/>
<reference evidence="2" key="1">
    <citation type="submission" date="2016-05" db="EMBL/GenBank/DDBJ databases">
        <authorList>
            <person name="Lavstsen T."/>
            <person name="Jespersen J.S."/>
        </authorList>
    </citation>
    <scope>NUCLEOTIDE SEQUENCE</scope>
    <source>
        <tissue evidence="2">Brain</tissue>
    </source>
</reference>
<proteinExistence type="predicted"/>
<organism evidence="2">
    <name type="scientific">Iconisemion striatum</name>
    <dbReference type="NCBI Taxonomy" id="60296"/>
    <lineage>
        <taxon>Eukaryota</taxon>
        <taxon>Metazoa</taxon>
        <taxon>Chordata</taxon>
        <taxon>Craniata</taxon>
        <taxon>Vertebrata</taxon>
        <taxon>Euteleostomi</taxon>
        <taxon>Actinopterygii</taxon>
        <taxon>Neopterygii</taxon>
        <taxon>Teleostei</taxon>
        <taxon>Neoteleostei</taxon>
        <taxon>Acanthomorphata</taxon>
        <taxon>Ovalentaria</taxon>
        <taxon>Atherinomorphae</taxon>
        <taxon>Cyprinodontiformes</taxon>
        <taxon>Nothobranchiidae</taxon>
        <taxon>Iconisemion</taxon>
    </lineage>
</organism>